<dbReference type="Proteomes" id="UP000735302">
    <property type="component" value="Unassembled WGS sequence"/>
</dbReference>
<accession>A0AAV4CS96</accession>
<organism evidence="2 3">
    <name type="scientific">Plakobranchus ocellatus</name>
    <dbReference type="NCBI Taxonomy" id="259542"/>
    <lineage>
        <taxon>Eukaryota</taxon>
        <taxon>Metazoa</taxon>
        <taxon>Spiralia</taxon>
        <taxon>Lophotrochozoa</taxon>
        <taxon>Mollusca</taxon>
        <taxon>Gastropoda</taxon>
        <taxon>Heterobranchia</taxon>
        <taxon>Euthyneura</taxon>
        <taxon>Panpulmonata</taxon>
        <taxon>Sacoglossa</taxon>
        <taxon>Placobranchoidea</taxon>
        <taxon>Plakobranchidae</taxon>
        <taxon>Plakobranchus</taxon>
    </lineage>
</organism>
<evidence type="ECO:0000256" key="1">
    <source>
        <dbReference type="SAM" id="MobiDB-lite"/>
    </source>
</evidence>
<name>A0AAV4CS96_9GAST</name>
<gene>
    <name evidence="2" type="ORF">PoB_006126200</name>
</gene>
<feature type="region of interest" description="Disordered" evidence="1">
    <location>
        <begin position="38"/>
        <end position="88"/>
    </location>
</feature>
<dbReference type="AlphaFoldDB" id="A0AAV4CS96"/>
<protein>
    <submittedName>
        <fullName evidence="2">Uncharacterized protein</fullName>
    </submittedName>
</protein>
<evidence type="ECO:0000313" key="3">
    <source>
        <dbReference type="Proteomes" id="UP000735302"/>
    </source>
</evidence>
<reference evidence="2 3" key="1">
    <citation type="journal article" date="2021" name="Elife">
        <title>Chloroplast acquisition without the gene transfer in kleptoplastic sea slugs, Plakobranchus ocellatus.</title>
        <authorList>
            <person name="Maeda T."/>
            <person name="Takahashi S."/>
            <person name="Yoshida T."/>
            <person name="Shimamura S."/>
            <person name="Takaki Y."/>
            <person name="Nagai Y."/>
            <person name="Toyoda A."/>
            <person name="Suzuki Y."/>
            <person name="Arimoto A."/>
            <person name="Ishii H."/>
            <person name="Satoh N."/>
            <person name="Nishiyama T."/>
            <person name="Hasebe M."/>
            <person name="Maruyama T."/>
            <person name="Minagawa J."/>
            <person name="Obokata J."/>
            <person name="Shigenobu S."/>
        </authorList>
    </citation>
    <scope>NUCLEOTIDE SEQUENCE [LARGE SCALE GENOMIC DNA]</scope>
</reference>
<keyword evidence="3" id="KW-1185">Reference proteome</keyword>
<sequence length="113" mass="12033">MYVCIKLPACGPLPVQQPRRDGMDVLHAAMQQMSLATASLGVADSSGRSGSSPDHDAEDVSSSQEVTPRSSVDELGGSPLIDPDPLEVGKALARPKARIHHPTIRFSCHSYIQ</sequence>
<proteinExistence type="predicted"/>
<feature type="compositionally biased region" description="Polar residues" evidence="1">
    <location>
        <begin position="60"/>
        <end position="70"/>
    </location>
</feature>
<evidence type="ECO:0000313" key="2">
    <source>
        <dbReference type="EMBL" id="GFO34757.1"/>
    </source>
</evidence>
<comment type="caution">
    <text evidence="2">The sequence shown here is derived from an EMBL/GenBank/DDBJ whole genome shotgun (WGS) entry which is preliminary data.</text>
</comment>
<dbReference type="EMBL" id="BLXT01006930">
    <property type="protein sequence ID" value="GFO34757.1"/>
    <property type="molecule type" value="Genomic_DNA"/>
</dbReference>